<comment type="caution">
    <text evidence="2">The sequence shown here is derived from an EMBL/GenBank/DDBJ whole genome shotgun (WGS) entry which is preliminary data.</text>
</comment>
<feature type="domain" description="NAD-dependent epimerase/dehydratase" evidence="1">
    <location>
        <begin position="29"/>
        <end position="243"/>
    </location>
</feature>
<dbReference type="InterPro" id="IPR001509">
    <property type="entry name" value="Epimerase_deHydtase"/>
</dbReference>
<evidence type="ECO:0000259" key="1">
    <source>
        <dbReference type="Pfam" id="PF01370"/>
    </source>
</evidence>
<protein>
    <recommendedName>
        <fullName evidence="1">NAD-dependent epimerase/dehydratase domain-containing protein</fullName>
    </recommendedName>
</protein>
<dbReference type="AlphaFoldDB" id="A0A8H4R2D1"/>
<dbReference type="GO" id="GO:0004029">
    <property type="term" value="F:aldehyde dehydrogenase (NAD+) activity"/>
    <property type="evidence" value="ECO:0007669"/>
    <property type="project" value="TreeGrafter"/>
</dbReference>
<dbReference type="SUPFAM" id="SSF51735">
    <property type="entry name" value="NAD(P)-binding Rossmann-fold domains"/>
    <property type="match status" value="1"/>
</dbReference>
<reference evidence="2 3" key="1">
    <citation type="submission" date="2019-12" db="EMBL/GenBank/DDBJ databases">
        <authorList>
            <person name="Floudas D."/>
            <person name="Bentzer J."/>
            <person name="Ahren D."/>
            <person name="Johansson T."/>
            <person name="Persson P."/>
            <person name="Tunlid A."/>
        </authorList>
    </citation>
    <scope>NUCLEOTIDE SEQUENCE [LARGE SCALE GENOMIC DNA]</scope>
    <source>
        <strain evidence="2 3">CBS 102.39</strain>
    </source>
</reference>
<dbReference type="Gene3D" id="3.40.50.720">
    <property type="entry name" value="NAD(P)-binding Rossmann-like Domain"/>
    <property type="match status" value="1"/>
</dbReference>
<evidence type="ECO:0000313" key="3">
    <source>
        <dbReference type="Proteomes" id="UP000521872"/>
    </source>
</evidence>
<dbReference type="PANTHER" id="PTHR48079:SF3">
    <property type="entry name" value="NAD-DEPENDENT EPIMERASE_DEHYDRATASE DOMAIN-CONTAINING PROTEIN"/>
    <property type="match status" value="1"/>
</dbReference>
<proteinExistence type="predicted"/>
<dbReference type="Pfam" id="PF01370">
    <property type="entry name" value="Epimerase"/>
    <property type="match status" value="1"/>
</dbReference>
<dbReference type="EMBL" id="JAACJL010000015">
    <property type="protein sequence ID" value="KAF4621153.1"/>
    <property type="molecule type" value="Genomic_DNA"/>
</dbReference>
<evidence type="ECO:0000313" key="2">
    <source>
        <dbReference type="EMBL" id="KAF4621153.1"/>
    </source>
</evidence>
<gene>
    <name evidence="2" type="ORF">D9613_000463</name>
</gene>
<sequence>MERIARTLRSELTVAPYNDSYVYCADMKVLVIGASGFIGLPTAQALVRAGHYVIGLTRTQAKAKLLAAEEIVPLIGEVDKPEEWIKVIADLDAIIEIVGGTAKQLVSQTLEFVTKVTPELRPAGAPKLTYIYTSGTWVHGENRTDIVTDTTPLRSPAQLVAWRPACEQAVVKNTTVNGIVIRPALLYGRAGSLLAPFFKSASEGKVWYPGTPGGRFALVHCDDLADLYVRAVERSSLVAGQIFDAANDFTESVDDVLNALAKASGATSPPEYREPANLYEVALGTTHLIRPYLARSLLGWRPSKPGLVDGMPIYYAAWKATQE</sequence>
<organism evidence="2 3">
    <name type="scientific">Agrocybe pediades</name>
    <dbReference type="NCBI Taxonomy" id="84607"/>
    <lineage>
        <taxon>Eukaryota</taxon>
        <taxon>Fungi</taxon>
        <taxon>Dikarya</taxon>
        <taxon>Basidiomycota</taxon>
        <taxon>Agaricomycotina</taxon>
        <taxon>Agaricomycetes</taxon>
        <taxon>Agaricomycetidae</taxon>
        <taxon>Agaricales</taxon>
        <taxon>Agaricineae</taxon>
        <taxon>Strophariaceae</taxon>
        <taxon>Agrocybe</taxon>
    </lineage>
</organism>
<keyword evidence="3" id="KW-1185">Reference proteome</keyword>
<accession>A0A8H4R2D1</accession>
<dbReference type="GO" id="GO:0005737">
    <property type="term" value="C:cytoplasm"/>
    <property type="evidence" value="ECO:0007669"/>
    <property type="project" value="TreeGrafter"/>
</dbReference>
<dbReference type="Proteomes" id="UP000521872">
    <property type="component" value="Unassembled WGS sequence"/>
</dbReference>
<dbReference type="PANTHER" id="PTHR48079">
    <property type="entry name" value="PROTEIN YEEZ"/>
    <property type="match status" value="1"/>
</dbReference>
<name>A0A8H4R2D1_9AGAR</name>
<dbReference type="InterPro" id="IPR036291">
    <property type="entry name" value="NAD(P)-bd_dom_sf"/>
</dbReference>
<dbReference type="InterPro" id="IPR051783">
    <property type="entry name" value="NAD(P)-dependent_oxidoreduct"/>
</dbReference>